<proteinExistence type="predicted"/>
<dbReference type="PANTHER" id="PTHR30055">
    <property type="entry name" value="HTH-TYPE TRANSCRIPTIONAL REGULATOR RUTR"/>
    <property type="match status" value="1"/>
</dbReference>
<organism evidence="7 8">
    <name type="scientific">Actinomyces ruminicola</name>
    <dbReference type="NCBI Taxonomy" id="332524"/>
    <lineage>
        <taxon>Bacteria</taxon>
        <taxon>Bacillati</taxon>
        <taxon>Actinomycetota</taxon>
        <taxon>Actinomycetes</taxon>
        <taxon>Actinomycetales</taxon>
        <taxon>Actinomycetaceae</taxon>
        <taxon>Actinomyces</taxon>
    </lineage>
</organism>
<dbReference type="InterPro" id="IPR050109">
    <property type="entry name" value="HTH-type_TetR-like_transc_reg"/>
</dbReference>
<name>A0A1G9W7F2_9ACTO</name>
<dbReference type="PROSITE" id="PS50977">
    <property type="entry name" value="HTH_TETR_2"/>
    <property type="match status" value="1"/>
</dbReference>
<keyword evidence="1" id="KW-0805">Transcription regulation</keyword>
<dbReference type="Proteomes" id="UP000199671">
    <property type="component" value="Unassembled WGS sequence"/>
</dbReference>
<dbReference type="GO" id="GO:0000976">
    <property type="term" value="F:transcription cis-regulatory region binding"/>
    <property type="evidence" value="ECO:0007669"/>
    <property type="project" value="TreeGrafter"/>
</dbReference>
<evidence type="ECO:0000256" key="4">
    <source>
        <dbReference type="PROSITE-ProRule" id="PRU00335"/>
    </source>
</evidence>
<feature type="DNA-binding region" description="H-T-H motif" evidence="4">
    <location>
        <begin position="46"/>
        <end position="65"/>
    </location>
</feature>
<keyword evidence="2 4" id="KW-0238">DNA-binding</keyword>
<dbReference type="Pfam" id="PF00440">
    <property type="entry name" value="TetR_N"/>
    <property type="match status" value="1"/>
</dbReference>
<evidence type="ECO:0000256" key="5">
    <source>
        <dbReference type="SAM" id="MobiDB-lite"/>
    </source>
</evidence>
<gene>
    <name evidence="7" type="ORF">SAMN04487766_10718</name>
</gene>
<feature type="compositionally biased region" description="Low complexity" evidence="5">
    <location>
        <begin position="1"/>
        <end position="12"/>
    </location>
</feature>
<reference evidence="7 8" key="1">
    <citation type="submission" date="2016-10" db="EMBL/GenBank/DDBJ databases">
        <authorList>
            <person name="de Groot N.N."/>
        </authorList>
    </citation>
    <scope>NUCLEOTIDE SEQUENCE [LARGE SCALE GENOMIC DNA]</scope>
    <source>
        <strain evidence="7 8">KPR-7B</strain>
    </source>
</reference>
<dbReference type="InterPro" id="IPR001647">
    <property type="entry name" value="HTH_TetR"/>
</dbReference>
<dbReference type="Gene3D" id="1.10.10.60">
    <property type="entry name" value="Homeodomain-like"/>
    <property type="match status" value="1"/>
</dbReference>
<feature type="region of interest" description="Disordered" evidence="5">
    <location>
        <begin position="1"/>
        <end position="22"/>
    </location>
</feature>
<sequence>MVDSSAQAAASAPRPGLRARKKAATMRHVQSTALSLFQEHGFDAVSIEQVAEAALVSPSTVYRYFGTKEGLVIHDEYDDRFRFQVEHCLARGLGLADAVARGLDHIWHDHFIQDQEMVVSRTRMCFDVRSVQAALSLVVNQEVDAIARVMAASGRWSFRTARIVASGVAWAIVGAMRNWYDDGFTTDPREGVDEVLAWLPALEATTAATDSRERRAR</sequence>
<accession>A0A1G9W7F2</accession>
<dbReference type="SUPFAM" id="SSF46689">
    <property type="entry name" value="Homeodomain-like"/>
    <property type="match status" value="1"/>
</dbReference>
<dbReference type="InterPro" id="IPR009057">
    <property type="entry name" value="Homeodomain-like_sf"/>
</dbReference>
<dbReference type="GO" id="GO:0003700">
    <property type="term" value="F:DNA-binding transcription factor activity"/>
    <property type="evidence" value="ECO:0007669"/>
    <property type="project" value="TreeGrafter"/>
</dbReference>
<keyword evidence="3" id="KW-0804">Transcription</keyword>
<protein>
    <submittedName>
        <fullName evidence="7">Transcriptional regulator, TetR family</fullName>
    </submittedName>
</protein>
<dbReference type="PRINTS" id="PR00455">
    <property type="entry name" value="HTHTETR"/>
</dbReference>
<feature type="domain" description="HTH tetR-type" evidence="6">
    <location>
        <begin position="23"/>
        <end position="83"/>
    </location>
</feature>
<evidence type="ECO:0000313" key="7">
    <source>
        <dbReference type="EMBL" id="SDM80187.1"/>
    </source>
</evidence>
<evidence type="ECO:0000259" key="6">
    <source>
        <dbReference type="PROSITE" id="PS50977"/>
    </source>
</evidence>
<dbReference type="RefSeq" id="WP_256329190.1">
    <property type="nucleotide sequence ID" value="NZ_FNHU01000007.1"/>
</dbReference>
<evidence type="ECO:0000256" key="3">
    <source>
        <dbReference type="ARBA" id="ARBA00023163"/>
    </source>
</evidence>
<dbReference type="EMBL" id="FNHU01000007">
    <property type="protein sequence ID" value="SDM80187.1"/>
    <property type="molecule type" value="Genomic_DNA"/>
</dbReference>
<dbReference type="PANTHER" id="PTHR30055:SF234">
    <property type="entry name" value="HTH-TYPE TRANSCRIPTIONAL REGULATOR BETI"/>
    <property type="match status" value="1"/>
</dbReference>
<dbReference type="Gene3D" id="1.10.357.10">
    <property type="entry name" value="Tetracycline Repressor, domain 2"/>
    <property type="match status" value="1"/>
</dbReference>
<evidence type="ECO:0000313" key="8">
    <source>
        <dbReference type="Proteomes" id="UP000199671"/>
    </source>
</evidence>
<dbReference type="AlphaFoldDB" id="A0A1G9W7F2"/>
<evidence type="ECO:0000256" key="1">
    <source>
        <dbReference type="ARBA" id="ARBA00023015"/>
    </source>
</evidence>
<evidence type="ECO:0000256" key="2">
    <source>
        <dbReference type="ARBA" id="ARBA00023125"/>
    </source>
</evidence>